<organism evidence="1 2">
    <name type="scientific">Araneus ventricosus</name>
    <name type="common">Orbweaver spider</name>
    <name type="synonym">Epeira ventricosa</name>
    <dbReference type="NCBI Taxonomy" id="182803"/>
    <lineage>
        <taxon>Eukaryota</taxon>
        <taxon>Metazoa</taxon>
        <taxon>Ecdysozoa</taxon>
        <taxon>Arthropoda</taxon>
        <taxon>Chelicerata</taxon>
        <taxon>Arachnida</taxon>
        <taxon>Araneae</taxon>
        <taxon>Araneomorphae</taxon>
        <taxon>Entelegynae</taxon>
        <taxon>Araneoidea</taxon>
        <taxon>Araneidae</taxon>
        <taxon>Araneus</taxon>
    </lineage>
</organism>
<evidence type="ECO:0000313" key="1">
    <source>
        <dbReference type="EMBL" id="GBM41291.1"/>
    </source>
</evidence>
<reference evidence="1 2" key="1">
    <citation type="journal article" date="2019" name="Sci. Rep.">
        <title>Orb-weaving spider Araneus ventricosus genome elucidates the spidroin gene catalogue.</title>
        <authorList>
            <person name="Kono N."/>
            <person name="Nakamura H."/>
            <person name="Ohtoshi R."/>
            <person name="Moran D.A.P."/>
            <person name="Shinohara A."/>
            <person name="Yoshida Y."/>
            <person name="Fujiwara M."/>
            <person name="Mori M."/>
            <person name="Tomita M."/>
            <person name="Arakawa K."/>
        </authorList>
    </citation>
    <scope>NUCLEOTIDE SEQUENCE [LARGE SCALE GENOMIC DNA]</scope>
</reference>
<dbReference type="AlphaFoldDB" id="A0A4Y2FJ72"/>
<dbReference type="Proteomes" id="UP000499080">
    <property type="component" value="Unassembled WGS sequence"/>
</dbReference>
<name>A0A4Y2FJ72_ARAVE</name>
<accession>A0A4Y2FJ72</accession>
<proteinExistence type="predicted"/>
<keyword evidence="2" id="KW-1185">Reference proteome</keyword>
<protein>
    <submittedName>
        <fullName evidence="1">Uncharacterized protein</fullName>
    </submittedName>
</protein>
<dbReference type="EMBL" id="BGPR01174195">
    <property type="protein sequence ID" value="GBM41291.1"/>
    <property type="molecule type" value="Genomic_DNA"/>
</dbReference>
<gene>
    <name evidence="1" type="ORF">AVEN_89314_1</name>
</gene>
<sequence length="92" mass="9654">MASLCPHFEVSSHLTGLEEIPSSFSQLGPFLLTSKLSASDSDYCGCGGIGALHFITTGGMGKPATSNRMVERVANQPSPIPTSAFQLPSRLN</sequence>
<evidence type="ECO:0000313" key="2">
    <source>
        <dbReference type="Proteomes" id="UP000499080"/>
    </source>
</evidence>
<comment type="caution">
    <text evidence="1">The sequence shown here is derived from an EMBL/GenBank/DDBJ whole genome shotgun (WGS) entry which is preliminary data.</text>
</comment>